<dbReference type="InterPro" id="IPR036526">
    <property type="entry name" value="C-N_Hydrolase_sf"/>
</dbReference>
<gene>
    <name evidence="3" type="ORF">SAMN04489712_101218</name>
</gene>
<dbReference type="PROSITE" id="PS50263">
    <property type="entry name" value="CN_HYDROLASE"/>
    <property type="match status" value="1"/>
</dbReference>
<evidence type="ECO:0000313" key="3">
    <source>
        <dbReference type="EMBL" id="SEF50203.1"/>
    </source>
</evidence>
<dbReference type="InterPro" id="IPR050345">
    <property type="entry name" value="Aliph_Amidase/BUP"/>
</dbReference>
<reference evidence="4" key="1">
    <citation type="submission" date="2016-10" db="EMBL/GenBank/DDBJ databases">
        <authorList>
            <person name="Varghese N."/>
            <person name="Submissions S."/>
        </authorList>
    </citation>
    <scope>NUCLEOTIDE SEQUENCE [LARGE SCALE GENOMIC DNA]</scope>
    <source>
        <strain evidence="4">DSM 43163</strain>
    </source>
</reference>
<protein>
    <submittedName>
        <fullName evidence="3">Predicted amidohydrolase</fullName>
    </submittedName>
</protein>
<dbReference type="SUPFAM" id="SSF56317">
    <property type="entry name" value="Carbon-nitrogen hydrolase"/>
    <property type="match status" value="1"/>
</dbReference>
<evidence type="ECO:0000313" key="4">
    <source>
        <dbReference type="Proteomes" id="UP000236723"/>
    </source>
</evidence>
<dbReference type="Proteomes" id="UP000236723">
    <property type="component" value="Unassembled WGS sequence"/>
</dbReference>
<dbReference type="EMBL" id="FNVO01000001">
    <property type="protein sequence ID" value="SEF50203.1"/>
    <property type="molecule type" value="Genomic_DNA"/>
</dbReference>
<dbReference type="OrthoDB" id="9811121at2"/>
<name>A0A1H5SHP2_9ACTN</name>
<keyword evidence="4" id="KW-1185">Reference proteome</keyword>
<dbReference type="GO" id="GO:0016811">
    <property type="term" value="F:hydrolase activity, acting on carbon-nitrogen (but not peptide) bonds, in linear amides"/>
    <property type="evidence" value="ECO:0007669"/>
    <property type="project" value="TreeGrafter"/>
</dbReference>
<evidence type="ECO:0000256" key="1">
    <source>
        <dbReference type="ARBA" id="ARBA00022801"/>
    </source>
</evidence>
<sequence length="308" mass="32488">MRPFTAAAVQFAPAAGPLTERTVRENLDKAVAWTGRCVAATGAELVVLPESCTTGFTPGVPAGELWSLMSQIPGPVTEPLQEAARDLGVHVCFGTYERGGSPGVVHNAAVLVGPRGDVLGVYRKTHPFGGEDARRGGWVTAGTDVCVVDTALGRIGMAICFDGDFPELWRIQAVRGAEVICRPSALLRSADIWELTTRARAYDNHVYVVAANAVGADPAGVLYFGNSLIVTPIAEVVARAATQESWVAARLDPAAAMASLTPGSSVPQPFDHLAERNLELYDKHAADLLGPAQTTFPYSPYGSPPSRP</sequence>
<dbReference type="PANTHER" id="PTHR43674:SF16">
    <property type="entry name" value="CARBON-NITROGEN FAMILY, PUTATIVE (AFU_ORTHOLOGUE AFUA_5G02350)-RELATED"/>
    <property type="match status" value="1"/>
</dbReference>
<evidence type="ECO:0000259" key="2">
    <source>
        <dbReference type="PROSITE" id="PS50263"/>
    </source>
</evidence>
<keyword evidence="1 3" id="KW-0378">Hydrolase</keyword>
<dbReference type="RefSeq" id="WP_103935689.1">
    <property type="nucleotide sequence ID" value="NZ_FNVO01000001.1"/>
</dbReference>
<feature type="domain" description="CN hydrolase" evidence="2">
    <location>
        <begin position="4"/>
        <end position="253"/>
    </location>
</feature>
<organism evidence="3 4">
    <name type="scientific">Thermomonospora echinospora</name>
    <dbReference type="NCBI Taxonomy" id="1992"/>
    <lineage>
        <taxon>Bacteria</taxon>
        <taxon>Bacillati</taxon>
        <taxon>Actinomycetota</taxon>
        <taxon>Actinomycetes</taxon>
        <taxon>Streptosporangiales</taxon>
        <taxon>Thermomonosporaceae</taxon>
        <taxon>Thermomonospora</taxon>
    </lineage>
</organism>
<dbReference type="AlphaFoldDB" id="A0A1H5SHP2"/>
<dbReference type="PANTHER" id="PTHR43674">
    <property type="entry name" value="NITRILASE C965.09-RELATED"/>
    <property type="match status" value="1"/>
</dbReference>
<accession>A0A1H5SHP2</accession>
<proteinExistence type="predicted"/>
<dbReference type="Pfam" id="PF00795">
    <property type="entry name" value="CN_hydrolase"/>
    <property type="match status" value="1"/>
</dbReference>
<dbReference type="InterPro" id="IPR003010">
    <property type="entry name" value="C-N_Hydrolase"/>
</dbReference>
<dbReference type="Gene3D" id="3.60.110.10">
    <property type="entry name" value="Carbon-nitrogen hydrolase"/>
    <property type="match status" value="1"/>
</dbReference>
<dbReference type="CDD" id="cd07197">
    <property type="entry name" value="nitrilase"/>
    <property type="match status" value="1"/>
</dbReference>